<dbReference type="InterPro" id="IPR001732">
    <property type="entry name" value="UDP-Glc/GDP-Man_DH_N"/>
</dbReference>
<keyword evidence="4" id="KW-0560">Oxidoreductase</keyword>
<dbReference type="Gene3D" id="3.40.50.720">
    <property type="entry name" value="NAD(P)-binding Rossmann-like Domain"/>
    <property type="match status" value="2"/>
</dbReference>
<evidence type="ECO:0000256" key="7">
    <source>
        <dbReference type="ARBA" id="ARBA00049130"/>
    </source>
</evidence>
<dbReference type="GO" id="GO:0000271">
    <property type="term" value="P:polysaccharide biosynthetic process"/>
    <property type="evidence" value="ECO:0007669"/>
    <property type="project" value="InterPro"/>
</dbReference>
<dbReference type="NCBIfam" id="TIGR03026">
    <property type="entry name" value="NDP-sugDHase"/>
    <property type="match status" value="1"/>
</dbReference>
<dbReference type="SMART" id="SM00984">
    <property type="entry name" value="UDPG_MGDP_dh_C"/>
    <property type="match status" value="1"/>
</dbReference>
<evidence type="ECO:0000256" key="1">
    <source>
        <dbReference type="ARBA" id="ARBA00006601"/>
    </source>
</evidence>
<dbReference type="PIRSF" id="PIRSF000124">
    <property type="entry name" value="UDPglc_GDPman_dh"/>
    <property type="match status" value="1"/>
</dbReference>
<evidence type="ECO:0000259" key="9">
    <source>
        <dbReference type="SMART" id="SM00984"/>
    </source>
</evidence>
<dbReference type="KEGG" id="nvr:FEJ81_06145"/>
<dbReference type="InterPro" id="IPR036220">
    <property type="entry name" value="UDP-Glc/GDP-Man_DH_C_sf"/>
</dbReference>
<dbReference type="PIRSF" id="PIRSF500136">
    <property type="entry name" value="UDP_ManNAc_DH"/>
    <property type="match status" value="1"/>
</dbReference>
<evidence type="ECO:0000256" key="6">
    <source>
        <dbReference type="ARBA" id="ARBA00030172"/>
    </source>
</evidence>
<dbReference type="SUPFAM" id="SSF51735">
    <property type="entry name" value="NAD(P)-binding Rossmann-fold domains"/>
    <property type="match status" value="1"/>
</dbReference>
<dbReference type="InterPro" id="IPR036291">
    <property type="entry name" value="NAD(P)-bd_dom_sf"/>
</dbReference>
<dbReference type="Pfam" id="PF03720">
    <property type="entry name" value="UDPG_MGDP_dh_C"/>
    <property type="match status" value="1"/>
</dbReference>
<dbReference type="OrthoDB" id="372050at2157"/>
<dbReference type="InterPro" id="IPR017476">
    <property type="entry name" value="UDP-Glc/GDP-Man"/>
</dbReference>
<protein>
    <recommendedName>
        <fullName evidence="3">UDP-N-acetyl-D-mannosamine dehydrogenase</fullName>
        <ecNumber evidence="2">1.1.1.336</ecNumber>
    </recommendedName>
    <alternativeName>
        <fullName evidence="6">UDP-ManNAc 6-dehydrogenase</fullName>
    </alternativeName>
</protein>
<dbReference type="InterPro" id="IPR014027">
    <property type="entry name" value="UDP-Glc/GDP-Man_DH_C"/>
</dbReference>
<dbReference type="AlphaFoldDB" id="A0A4V1FZI4"/>
<dbReference type="InterPro" id="IPR008927">
    <property type="entry name" value="6-PGluconate_DH-like_C_sf"/>
</dbReference>
<comment type="catalytic activity">
    <reaction evidence="7">
        <text>UDP-N-acetyl-alpha-D-mannosamine + 2 NAD(+) + H2O = UDP-N-acetyl-alpha-D-mannosaminouronate + 2 NADH + 3 H(+)</text>
        <dbReference type="Rhea" id="RHEA:25780"/>
        <dbReference type="ChEBI" id="CHEBI:15377"/>
        <dbReference type="ChEBI" id="CHEBI:15378"/>
        <dbReference type="ChEBI" id="CHEBI:57540"/>
        <dbReference type="ChEBI" id="CHEBI:57945"/>
        <dbReference type="ChEBI" id="CHEBI:68623"/>
        <dbReference type="ChEBI" id="CHEBI:70731"/>
        <dbReference type="EC" id="1.1.1.336"/>
    </reaction>
</comment>
<reference evidence="11" key="1">
    <citation type="submission" date="2019-05" db="EMBL/GenBank/DDBJ databases">
        <title>Genome sequence and methylation pattern of the halophilic Archaeon Natrinema versiforme BOL5-4.</title>
        <authorList>
            <person name="DasSarma P."/>
            <person name="Anton B.P."/>
            <person name="DasSarma S.L."/>
            <person name="Martinez F.L."/>
            <person name="Guzman D."/>
            <person name="Roberts R.J."/>
            <person name="DasSarma S."/>
        </authorList>
    </citation>
    <scope>NUCLEOTIDE SEQUENCE [LARGE SCALE GENOMIC DNA]</scope>
    <source>
        <strain evidence="11">BOL5-4</strain>
    </source>
</reference>
<dbReference type="SUPFAM" id="SSF48179">
    <property type="entry name" value="6-phosphogluconate dehydrogenase C-terminal domain-like"/>
    <property type="match status" value="1"/>
</dbReference>
<dbReference type="Pfam" id="PF03721">
    <property type="entry name" value="UDPG_MGDP_dh_N"/>
    <property type="match status" value="1"/>
</dbReference>
<dbReference type="GeneID" id="40264835"/>
<evidence type="ECO:0000313" key="11">
    <source>
        <dbReference type="Proteomes" id="UP000302218"/>
    </source>
</evidence>
<keyword evidence="5" id="KW-0520">NAD</keyword>
<evidence type="ECO:0000256" key="4">
    <source>
        <dbReference type="ARBA" id="ARBA00023002"/>
    </source>
</evidence>
<dbReference type="GO" id="GO:0051287">
    <property type="term" value="F:NAD binding"/>
    <property type="evidence" value="ECO:0007669"/>
    <property type="project" value="InterPro"/>
</dbReference>
<dbReference type="Pfam" id="PF00984">
    <property type="entry name" value="UDPG_MGDP_dh"/>
    <property type="match status" value="1"/>
</dbReference>
<evidence type="ECO:0000256" key="2">
    <source>
        <dbReference type="ARBA" id="ARBA00012935"/>
    </source>
</evidence>
<evidence type="ECO:0000256" key="5">
    <source>
        <dbReference type="ARBA" id="ARBA00023027"/>
    </source>
</evidence>
<dbReference type="GO" id="GO:0089714">
    <property type="term" value="F:UDP-N-acetyl-D-mannosamine dehydrogenase activity"/>
    <property type="evidence" value="ECO:0007669"/>
    <property type="project" value="UniProtKB-EC"/>
</dbReference>
<dbReference type="EMBL" id="CP040330">
    <property type="protein sequence ID" value="QCS41956.1"/>
    <property type="molecule type" value="Genomic_DNA"/>
</dbReference>
<feature type="domain" description="UDP-glucose/GDP-mannose dehydrogenase C-terminal" evidence="9">
    <location>
        <begin position="327"/>
        <end position="427"/>
    </location>
</feature>
<dbReference type="Proteomes" id="UP000302218">
    <property type="component" value="Chromosome"/>
</dbReference>
<accession>A0A4V1FZI4</accession>
<dbReference type="PANTHER" id="PTHR43491">
    <property type="entry name" value="UDP-N-ACETYL-D-MANNOSAMINE DEHYDROGENASE"/>
    <property type="match status" value="1"/>
</dbReference>
<dbReference type="RefSeq" id="WP_138244453.1">
    <property type="nucleotide sequence ID" value="NZ_CP040330.1"/>
</dbReference>
<sequence length="439" mass="46820">MSDSQYATPDLGADEARICIVGLGYVGLPLAYEFDAAGHEVWGFDIDPAKVETLESGTDPTDDIGDREIATSSIEFTSDASVIADVEYVIVTVPTPVDGSEKPDLSFVADAGRIIGRHIQPGSIAALESTVYPGGTRSVFAPAIEQHSGMTAGEEFGVGYAPERVVPGDREHTIRTVTKLVSGLTEGTRAELASLFETVVDADVHETPTIEAAETAKCIENVQRDLNIALVNELAIACSHLGLDTSAVLEAAGTKWNFHEYEPGLVGGHCIPVDPFYLIYETERNGFSPELIRKGREVNSYVPEHVANMTMKALNDGGNVLRDSTVLVLGLAYKPDVGDIRTSAIDGVIESLEEFGVSVVGVDPIADDDAVRDEFGIEVRSTVSPDGADGIVIGTPHSAFDDLDFEAIVSAMSEEPIAVDVDGTFEERLDGLVSSYKRL</sequence>
<gene>
    <name evidence="10" type="ORF">FEJ81_06145</name>
</gene>
<dbReference type="GO" id="GO:0016628">
    <property type="term" value="F:oxidoreductase activity, acting on the CH-CH group of donors, NAD or NADP as acceptor"/>
    <property type="evidence" value="ECO:0007669"/>
    <property type="project" value="InterPro"/>
</dbReference>
<dbReference type="InterPro" id="IPR014026">
    <property type="entry name" value="UDP-Glc/GDP-Man_DH_dimer"/>
</dbReference>
<dbReference type="SUPFAM" id="SSF52413">
    <property type="entry name" value="UDP-glucose/GDP-mannose dehydrogenase C-terminal domain"/>
    <property type="match status" value="1"/>
</dbReference>
<proteinExistence type="inferred from homology"/>
<evidence type="ECO:0000256" key="3">
    <source>
        <dbReference type="ARBA" id="ARBA00016796"/>
    </source>
</evidence>
<evidence type="ECO:0000256" key="8">
    <source>
        <dbReference type="PIRNR" id="PIRNR000124"/>
    </source>
</evidence>
<dbReference type="EC" id="1.1.1.336" evidence="2"/>
<evidence type="ECO:0000313" key="10">
    <source>
        <dbReference type="EMBL" id="QCS41956.1"/>
    </source>
</evidence>
<dbReference type="InterPro" id="IPR028359">
    <property type="entry name" value="UDP_ManNAc/GlcNAc_DH"/>
</dbReference>
<name>A0A4V1FZI4_9EURY</name>
<organism evidence="10 11">
    <name type="scientific">Natrinema versiforme</name>
    <dbReference type="NCBI Taxonomy" id="88724"/>
    <lineage>
        <taxon>Archaea</taxon>
        <taxon>Methanobacteriati</taxon>
        <taxon>Methanobacteriota</taxon>
        <taxon>Stenosarchaea group</taxon>
        <taxon>Halobacteria</taxon>
        <taxon>Halobacteriales</taxon>
        <taxon>Natrialbaceae</taxon>
        <taxon>Natrinema</taxon>
    </lineage>
</organism>
<comment type="similarity">
    <text evidence="1 8">Belongs to the UDP-glucose/GDP-mannose dehydrogenase family.</text>
</comment>
<dbReference type="PANTHER" id="PTHR43491:SF2">
    <property type="entry name" value="UDP-N-ACETYL-D-MANNOSAMINE DEHYDROGENASE"/>
    <property type="match status" value="1"/>
</dbReference>